<keyword evidence="1" id="KW-0472">Membrane</keyword>
<keyword evidence="1" id="KW-1133">Transmembrane helix</keyword>
<dbReference type="SMART" id="SM00318">
    <property type="entry name" value="SNc"/>
    <property type="match status" value="1"/>
</dbReference>
<protein>
    <recommendedName>
        <fullName evidence="2">TNase-like domain-containing protein</fullName>
    </recommendedName>
</protein>
<keyword evidence="4" id="KW-1185">Reference proteome</keyword>
<dbReference type="EMBL" id="JAJNDB010000001">
    <property type="protein sequence ID" value="MCD2192042.1"/>
    <property type="molecule type" value="Genomic_DNA"/>
</dbReference>
<accession>A0ABS8P1A9</accession>
<name>A0ABS8P1A9_9PSEU</name>
<gene>
    <name evidence="3" type="ORF">LQ327_01380</name>
</gene>
<comment type="caution">
    <text evidence="3">The sequence shown here is derived from an EMBL/GenBank/DDBJ whole genome shotgun (WGS) entry which is preliminary data.</text>
</comment>
<evidence type="ECO:0000256" key="1">
    <source>
        <dbReference type="SAM" id="Phobius"/>
    </source>
</evidence>
<organism evidence="3 4">
    <name type="scientific">Actinomycetospora endophytica</name>
    <dbReference type="NCBI Taxonomy" id="2291215"/>
    <lineage>
        <taxon>Bacteria</taxon>
        <taxon>Bacillati</taxon>
        <taxon>Actinomycetota</taxon>
        <taxon>Actinomycetes</taxon>
        <taxon>Pseudonocardiales</taxon>
        <taxon>Pseudonocardiaceae</taxon>
        <taxon>Actinomycetospora</taxon>
    </lineage>
</organism>
<feature type="transmembrane region" description="Helical" evidence="1">
    <location>
        <begin position="334"/>
        <end position="360"/>
    </location>
</feature>
<feature type="transmembrane region" description="Helical" evidence="1">
    <location>
        <begin position="290"/>
        <end position="314"/>
    </location>
</feature>
<feature type="transmembrane region" description="Helical" evidence="1">
    <location>
        <begin position="436"/>
        <end position="460"/>
    </location>
</feature>
<feature type="transmembrane region" description="Helical" evidence="1">
    <location>
        <begin position="171"/>
        <end position="192"/>
    </location>
</feature>
<dbReference type="InterPro" id="IPR016071">
    <property type="entry name" value="Staphylococal_nuclease_OB-fold"/>
</dbReference>
<evidence type="ECO:0000259" key="2">
    <source>
        <dbReference type="SMART" id="SM00318"/>
    </source>
</evidence>
<feature type="transmembrane region" description="Helical" evidence="1">
    <location>
        <begin position="212"/>
        <end position="232"/>
    </location>
</feature>
<sequence length="612" mass="65113">MIPRLAEGTELIGEYQGSGFREPKYIVRRADGQVAQLSQLLYVLAAHLDGRRDHDALAAAVGRELDRELTPEQVSFLLEEKLRPPGIVAPAVTDAPRGAAPESPTRPDPLLMLRYRLPVIPPRVVNAVAGLLRPMYWPPVVAVMLTSFLALDGVVIARGGLGQMFPAAEALVSRPGLTLLVLGVILVAGMIHEWGHVTACRYGGAEPGVMGFGIYVVWPALYSTVTDAYRLGRGGRLRTDLGGVYFNAVVMAAMAGAYLGTGSGWILVALALWHFETLWQFLPSIRLDGYYILADLVGVPDLFSRLGPVIAGLWPGRPTPREVLELKPWTRRVITVWVLLVVPTLLAWLTVFLIMLPALVPALVSALRQMVAATVAAFEAGQVTTGCLGVVQVLLLLLPPAGIGLIAATFARQAVRAARRRWGPFRLRRRVHRAPALVGGTLVAAGALLGAAAMAGVVTLGPGPLLRSAPPPAVTPAPPPVGLTVIGRVVAVQDAQTVTVSIAGQDATVSVLGLEAPTGCGRDAALDFAEDTLDGQTVTLVPDPTIPPVDDQGRRLAYVVLPSELSYTDAALLGGYAARSTARPLWYDPVFVREQRDAQRARAGIWGAPCRG</sequence>
<dbReference type="Gene3D" id="2.40.50.90">
    <property type="match status" value="1"/>
</dbReference>
<feature type="domain" description="TNase-like" evidence="2">
    <location>
        <begin position="483"/>
        <end position="608"/>
    </location>
</feature>
<dbReference type="RefSeq" id="WP_230729733.1">
    <property type="nucleotide sequence ID" value="NZ_JAJNDB010000001.1"/>
</dbReference>
<dbReference type="InterPro" id="IPR035437">
    <property type="entry name" value="SNase_OB-fold_sf"/>
</dbReference>
<evidence type="ECO:0000313" key="4">
    <source>
        <dbReference type="Proteomes" id="UP001199469"/>
    </source>
</evidence>
<reference evidence="3 4" key="1">
    <citation type="submission" date="2021-11" db="EMBL/GenBank/DDBJ databases">
        <title>Draft genome sequence of Actinomycetospora sp. SF1 isolated from the rhizosphere soil.</title>
        <authorList>
            <person name="Duangmal K."/>
            <person name="Chantavorakit T."/>
        </authorList>
    </citation>
    <scope>NUCLEOTIDE SEQUENCE [LARGE SCALE GENOMIC DNA]</scope>
    <source>
        <strain evidence="3 4">TBRC 5722</strain>
    </source>
</reference>
<proteinExistence type="predicted"/>
<evidence type="ECO:0000313" key="3">
    <source>
        <dbReference type="EMBL" id="MCD2192042.1"/>
    </source>
</evidence>
<dbReference type="Proteomes" id="UP001199469">
    <property type="component" value="Unassembled WGS sequence"/>
</dbReference>
<feature type="transmembrane region" description="Helical" evidence="1">
    <location>
        <begin position="136"/>
        <end position="159"/>
    </location>
</feature>
<feature type="transmembrane region" description="Helical" evidence="1">
    <location>
        <begin position="393"/>
        <end position="415"/>
    </location>
</feature>
<keyword evidence="1" id="KW-0812">Transmembrane</keyword>
<dbReference type="SUPFAM" id="SSF50199">
    <property type="entry name" value="Staphylococcal nuclease"/>
    <property type="match status" value="1"/>
</dbReference>
<feature type="transmembrane region" description="Helical" evidence="1">
    <location>
        <begin position="244"/>
        <end position="270"/>
    </location>
</feature>